<evidence type="ECO:0000256" key="2">
    <source>
        <dbReference type="SAM" id="SignalP"/>
    </source>
</evidence>
<dbReference type="InterPro" id="IPR025757">
    <property type="entry name" value="MIP1_Leuzipper"/>
</dbReference>
<evidence type="ECO:0000259" key="3">
    <source>
        <dbReference type="Pfam" id="PF04784"/>
    </source>
</evidence>
<evidence type="ECO:0000256" key="1">
    <source>
        <dbReference type="SAM" id="Coils"/>
    </source>
</evidence>
<dbReference type="EMBL" id="PYDT01000008">
    <property type="protein sequence ID" value="THU52774.1"/>
    <property type="molecule type" value="Genomic_DNA"/>
</dbReference>
<gene>
    <name evidence="5" type="ORF">C4D60_Mb10t07480</name>
</gene>
<dbReference type="Pfam" id="PF04784">
    <property type="entry name" value="DUF547"/>
    <property type="match status" value="1"/>
</dbReference>
<feature type="coiled-coil region" evidence="1">
    <location>
        <begin position="175"/>
        <end position="202"/>
    </location>
</feature>
<evidence type="ECO:0000259" key="4">
    <source>
        <dbReference type="Pfam" id="PF14389"/>
    </source>
</evidence>
<keyword evidence="1" id="KW-0175">Coiled coil</keyword>
<evidence type="ECO:0000313" key="6">
    <source>
        <dbReference type="Proteomes" id="UP000317650"/>
    </source>
</evidence>
<evidence type="ECO:0000313" key="5">
    <source>
        <dbReference type="EMBL" id="THU52774.1"/>
    </source>
</evidence>
<feature type="chain" id="PRO_5020506112" description="DUF547 domain-containing protein" evidence="2">
    <location>
        <begin position="22"/>
        <end position="645"/>
    </location>
</feature>
<sequence length="645" mass="72136">MAGEAAISFLFSWSVLIGLQGGEMLCLKAESLGHEMYSSHGVILPVNLGRSIRKVMHKVGKGRVVESRCRGPDLASCSSGDASASCSGLDVECSYLYMTCTKIILDTCLDDKINNDAREGRRRKMCCYRTQLEQEVQRLQQQLQEEIDVHVALAYAVAHSAVPFLNSPSSLPDKARELLHDIATLETTVSKLEEELASLQLQHCQERTECHLAENHLEYFPSFSPESPTSSSCLWEECLSSLRVLKFELNQIPSSLPQDLVSRGDSEFAAANISLAECPQEELLGPCNRVDEGNKMDVCLRQSDAAELKKDLLQRNLCNNPNQLSEEMVRCMRNIFLCLSESSDRYSKASSSDCLPSQSSPNDQRSFSSFTSFSDSSLISSPFRNPLNGTHQIDEIMDQVDGFDPYGVNGKVQSRNIGTYRLAAEVSWMSVGKAELEYASEALKVYKFLVEQLTKVNPACMGGNERLSFWVNVYNALTMHAYLAYGVPRSDFKLFSLMQKASYIVGGHSFSAAEIEFVILKMKPPAHRPQLVRVFTPDNIQDELQNSMKDYIQASIGIGEKGKLLVPTLLHCFAKGIVEDSLLVDWICQHLSPDEVIISRDSTSLQKRWLLDVQSFSIIPFDPSFRYLFLPDDNTSWESPHDRSV</sequence>
<protein>
    <recommendedName>
        <fullName evidence="7">DUF547 domain-containing protein</fullName>
    </recommendedName>
</protein>
<dbReference type="AlphaFoldDB" id="A0A4S8IWQ1"/>
<accession>A0A4S8IWQ1</accession>
<keyword evidence="2" id="KW-0732">Signal</keyword>
<dbReference type="Pfam" id="PF14389">
    <property type="entry name" value="Lzipper-MIP1"/>
    <property type="match status" value="1"/>
</dbReference>
<feature type="signal peptide" evidence="2">
    <location>
        <begin position="1"/>
        <end position="21"/>
    </location>
</feature>
<dbReference type="PANTHER" id="PTHR23054:SF61">
    <property type="entry name" value="OS02G0153000 PROTEIN"/>
    <property type="match status" value="1"/>
</dbReference>
<feature type="domain" description="Ternary complex factor MIP1 leucine-zipper" evidence="4">
    <location>
        <begin position="128"/>
        <end position="206"/>
    </location>
</feature>
<dbReference type="Proteomes" id="UP000317650">
    <property type="component" value="Chromosome 10"/>
</dbReference>
<feature type="domain" description="DUF547" evidence="3">
    <location>
        <begin position="461"/>
        <end position="523"/>
    </location>
</feature>
<dbReference type="InterPro" id="IPR006869">
    <property type="entry name" value="DUF547"/>
</dbReference>
<dbReference type="PANTHER" id="PTHR23054">
    <property type="entry name" value="TERNARY COMPLEX FACTOR MIP1, LEUCINE-ZIPPER-RELATED"/>
    <property type="match status" value="1"/>
</dbReference>
<organism evidence="5 6">
    <name type="scientific">Musa balbisiana</name>
    <name type="common">Banana</name>
    <dbReference type="NCBI Taxonomy" id="52838"/>
    <lineage>
        <taxon>Eukaryota</taxon>
        <taxon>Viridiplantae</taxon>
        <taxon>Streptophyta</taxon>
        <taxon>Embryophyta</taxon>
        <taxon>Tracheophyta</taxon>
        <taxon>Spermatophyta</taxon>
        <taxon>Magnoliopsida</taxon>
        <taxon>Liliopsida</taxon>
        <taxon>Zingiberales</taxon>
        <taxon>Musaceae</taxon>
        <taxon>Musa</taxon>
    </lineage>
</organism>
<evidence type="ECO:0008006" key="7">
    <source>
        <dbReference type="Google" id="ProtNLM"/>
    </source>
</evidence>
<reference evidence="5 6" key="1">
    <citation type="journal article" date="2019" name="Nat. Plants">
        <title>Genome sequencing of Musa balbisiana reveals subgenome evolution and function divergence in polyploid bananas.</title>
        <authorList>
            <person name="Yao X."/>
        </authorList>
    </citation>
    <scope>NUCLEOTIDE SEQUENCE [LARGE SCALE GENOMIC DNA]</scope>
    <source>
        <strain evidence="6">cv. DH-PKW</strain>
        <tissue evidence="5">Leaves</tissue>
    </source>
</reference>
<name>A0A4S8IWQ1_MUSBA</name>
<keyword evidence="6" id="KW-1185">Reference proteome</keyword>
<proteinExistence type="predicted"/>
<comment type="caution">
    <text evidence="5">The sequence shown here is derived from an EMBL/GenBank/DDBJ whole genome shotgun (WGS) entry which is preliminary data.</text>
</comment>